<reference evidence="3" key="1">
    <citation type="journal article" date="2012" name="PLoS Genet.">
        <title>The genomes of the fungal plant pathogens Cladosporium fulvum and Dothistroma septosporum reveal adaptation to different hosts and lifestyles but also signatures of common ancestry.</title>
        <authorList>
            <person name="de Wit P.J.G.M."/>
            <person name="van der Burgt A."/>
            <person name="Oekmen B."/>
            <person name="Stergiopoulos I."/>
            <person name="Abd-Elsalam K.A."/>
            <person name="Aerts A.L."/>
            <person name="Bahkali A.H."/>
            <person name="Beenen H.G."/>
            <person name="Chettri P."/>
            <person name="Cox M.P."/>
            <person name="Datema E."/>
            <person name="de Vries R.P."/>
            <person name="Dhillon B."/>
            <person name="Ganley A.R."/>
            <person name="Griffiths S.A."/>
            <person name="Guo Y."/>
            <person name="Hamelin R.C."/>
            <person name="Henrissat B."/>
            <person name="Kabir M.S."/>
            <person name="Jashni M.K."/>
            <person name="Kema G."/>
            <person name="Klaubauf S."/>
            <person name="Lapidus A."/>
            <person name="Levasseur A."/>
            <person name="Lindquist E."/>
            <person name="Mehrabi R."/>
            <person name="Ohm R.A."/>
            <person name="Owen T.J."/>
            <person name="Salamov A."/>
            <person name="Schwelm A."/>
            <person name="Schijlen E."/>
            <person name="Sun H."/>
            <person name="van den Burg H.A."/>
            <person name="van Ham R.C.H.J."/>
            <person name="Zhang S."/>
            <person name="Goodwin S.B."/>
            <person name="Grigoriev I.V."/>
            <person name="Collemare J."/>
            <person name="Bradshaw R.E."/>
        </authorList>
    </citation>
    <scope>NUCLEOTIDE SEQUENCE [LARGE SCALE GENOMIC DNA]</scope>
    <source>
        <strain evidence="3">NZE10 / CBS 128990</strain>
    </source>
</reference>
<dbReference type="Gene3D" id="3.40.50.1240">
    <property type="entry name" value="Phosphoglycerate mutase-like"/>
    <property type="match status" value="1"/>
</dbReference>
<feature type="region of interest" description="Disordered" evidence="1">
    <location>
        <begin position="201"/>
        <end position="251"/>
    </location>
</feature>
<dbReference type="OMA" id="HDKITHL"/>
<keyword evidence="3" id="KW-1185">Reference proteome</keyword>
<evidence type="ECO:0008006" key="4">
    <source>
        <dbReference type="Google" id="ProtNLM"/>
    </source>
</evidence>
<evidence type="ECO:0000313" key="3">
    <source>
        <dbReference type="Proteomes" id="UP000016933"/>
    </source>
</evidence>
<dbReference type="PANTHER" id="PTHR48100">
    <property type="entry name" value="BROAD-SPECIFICITY PHOSPHATASE YOR283W-RELATED"/>
    <property type="match status" value="1"/>
</dbReference>
<organism evidence="2 3">
    <name type="scientific">Dothistroma septosporum (strain NZE10 / CBS 128990)</name>
    <name type="common">Red band needle blight fungus</name>
    <name type="synonym">Mycosphaerella pini</name>
    <dbReference type="NCBI Taxonomy" id="675120"/>
    <lineage>
        <taxon>Eukaryota</taxon>
        <taxon>Fungi</taxon>
        <taxon>Dikarya</taxon>
        <taxon>Ascomycota</taxon>
        <taxon>Pezizomycotina</taxon>
        <taxon>Dothideomycetes</taxon>
        <taxon>Dothideomycetidae</taxon>
        <taxon>Mycosphaerellales</taxon>
        <taxon>Mycosphaerellaceae</taxon>
        <taxon>Dothistroma</taxon>
    </lineage>
</organism>
<dbReference type="GO" id="GO:0016791">
    <property type="term" value="F:phosphatase activity"/>
    <property type="evidence" value="ECO:0007669"/>
    <property type="project" value="TreeGrafter"/>
</dbReference>
<dbReference type="AlphaFoldDB" id="N1PZ85"/>
<dbReference type="Proteomes" id="UP000016933">
    <property type="component" value="Unassembled WGS sequence"/>
</dbReference>
<name>N1PZ85_DOTSN</name>
<dbReference type="InterPro" id="IPR029033">
    <property type="entry name" value="His_PPase_superfam"/>
</dbReference>
<reference evidence="2 3" key="2">
    <citation type="journal article" date="2012" name="PLoS Pathog.">
        <title>Diverse lifestyles and strategies of plant pathogenesis encoded in the genomes of eighteen Dothideomycetes fungi.</title>
        <authorList>
            <person name="Ohm R.A."/>
            <person name="Feau N."/>
            <person name="Henrissat B."/>
            <person name="Schoch C.L."/>
            <person name="Horwitz B.A."/>
            <person name="Barry K.W."/>
            <person name="Condon B.J."/>
            <person name="Copeland A.C."/>
            <person name="Dhillon B."/>
            <person name="Glaser F."/>
            <person name="Hesse C.N."/>
            <person name="Kosti I."/>
            <person name="LaButti K."/>
            <person name="Lindquist E.A."/>
            <person name="Lucas S."/>
            <person name="Salamov A.A."/>
            <person name="Bradshaw R.E."/>
            <person name="Ciuffetti L."/>
            <person name="Hamelin R.C."/>
            <person name="Kema G.H.J."/>
            <person name="Lawrence C."/>
            <person name="Scott J.A."/>
            <person name="Spatafora J.W."/>
            <person name="Turgeon B.G."/>
            <person name="de Wit P.J.G.M."/>
            <person name="Zhong S."/>
            <person name="Goodwin S.B."/>
            <person name="Grigoriev I.V."/>
        </authorList>
    </citation>
    <scope>NUCLEOTIDE SEQUENCE [LARGE SCALE GENOMIC DNA]</scope>
    <source>
        <strain evidence="3">NZE10 / CBS 128990</strain>
    </source>
</reference>
<dbReference type="InterPro" id="IPR050275">
    <property type="entry name" value="PGM_Phosphatase"/>
</dbReference>
<dbReference type="OrthoDB" id="496981at2759"/>
<feature type="compositionally biased region" description="Basic and acidic residues" evidence="1">
    <location>
        <begin position="201"/>
        <end position="244"/>
    </location>
</feature>
<evidence type="ECO:0000256" key="1">
    <source>
        <dbReference type="SAM" id="MobiDB-lite"/>
    </source>
</evidence>
<proteinExistence type="predicted"/>
<dbReference type="Pfam" id="PF00300">
    <property type="entry name" value="His_Phos_1"/>
    <property type="match status" value="1"/>
</dbReference>
<dbReference type="eggNOG" id="KOG4754">
    <property type="taxonomic scope" value="Eukaryota"/>
</dbReference>
<dbReference type="EMBL" id="KB446535">
    <property type="protein sequence ID" value="EME48841.1"/>
    <property type="molecule type" value="Genomic_DNA"/>
</dbReference>
<protein>
    <recommendedName>
        <fullName evidence="4">Phosphoglycerate mutase-like protein</fullName>
    </recommendedName>
</protein>
<dbReference type="HOGENOM" id="CLU_039184_1_0_1"/>
<gene>
    <name evidence="2" type="ORF">DOTSEDRAFT_67786</name>
</gene>
<dbReference type="GO" id="GO:0005737">
    <property type="term" value="C:cytoplasm"/>
    <property type="evidence" value="ECO:0007669"/>
    <property type="project" value="TreeGrafter"/>
</dbReference>
<dbReference type="SUPFAM" id="SSF53254">
    <property type="entry name" value="Phosphoglycerate mutase-like"/>
    <property type="match status" value="1"/>
</dbReference>
<dbReference type="InterPro" id="IPR013078">
    <property type="entry name" value="His_Pase_superF_clade-1"/>
</dbReference>
<dbReference type="SMART" id="SM00855">
    <property type="entry name" value="PGAM"/>
    <property type="match status" value="1"/>
</dbReference>
<dbReference type="CDD" id="cd07040">
    <property type="entry name" value="HP"/>
    <property type="match status" value="1"/>
</dbReference>
<evidence type="ECO:0000313" key="2">
    <source>
        <dbReference type="EMBL" id="EME48841.1"/>
    </source>
</evidence>
<sequence>MPPTVHCVRHAQGFHNLSAANHNMHDPLLTDLGHEQCKTLGHDFPYLSNVDLIVASPIKRTIYTALEAFEGIIRKKDVKVVALPEVQETSDLPCDTGSDRAELEKEFEGRPVDLALVKDDWNNKRGRWAPTATAIQSRAGEARLWLMNRPEKEIIVVTHGGFLHYFTEDFSDTARFVGTGWNNTEYRSYTFSAHQPLEAHLIETPESESRRRHADETNKDLSKEEDVNLKRTASRGREHEHEHGQPQQIQA</sequence>
<accession>N1PZ85</accession>
<dbReference type="PANTHER" id="PTHR48100:SF54">
    <property type="entry name" value="PHOSPHATASE SPAC5H10.03-RELATED"/>
    <property type="match status" value="1"/>
</dbReference>